<accession>A0A917DTY6</accession>
<protein>
    <submittedName>
        <fullName evidence="5">AraC family transcriptional regulator</fullName>
    </submittedName>
</protein>
<dbReference type="InterPro" id="IPR037923">
    <property type="entry name" value="HTH-like"/>
</dbReference>
<dbReference type="PANTHER" id="PTHR43280:SF17">
    <property type="entry name" value="ARAC-TYPE DNA-BINDING DOMAIN-CONTAINING PROTEIN"/>
    <property type="match status" value="1"/>
</dbReference>
<dbReference type="PRINTS" id="PR00032">
    <property type="entry name" value="HTHARAC"/>
</dbReference>
<proteinExistence type="predicted"/>
<evidence type="ECO:0000313" key="6">
    <source>
        <dbReference type="Proteomes" id="UP000612456"/>
    </source>
</evidence>
<feature type="domain" description="HTH araC/xylS-type" evidence="4">
    <location>
        <begin position="194"/>
        <end position="292"/>
    </location>
</feature>
<dbReference type="Pfam" id="PF12833">
    <property type="entry name" value="HTH_18"/>
    <property type="match status" value="1"/>
</dbReference>
<dbReference type="InterPro" id="IPR018062">
    <property type="entry name" value="HTH_AraC-typ_CS"/>
</dbReference>
<organism evidence="5 6">
    <name type="scientific">Paenibacillus nasutitermitis</name>
    <dbReference type="NCBI Taxonomy" id="1652958"/>
    <lineage>
        <taxon>Bacteria</taxon>
        <taxon>Bacillati</taxon>
        <taxon>Bacillota</taxon>
        <taxon>Bacilli</taxon>
        <taxon>Bacillales</taxon>
        <taxon>Paenibacillaceae</taxon>
        <taxon>Paenibacillus</taxon>
    </lineage>
</organism>
<dbReference type="Proteomes" id="UP000612456">
    <property type="component" value="Unassembled WGS sequence"/>
</dbReference>
<dbReference type="InterPro" id="IPR014710">
    <property type="entry name" value="RmlC-like_jellyroll"/>
</dbReference>
<evidence type="ECO:0000256" key="3">
    <source>
        <dbReference type="ARBA" id="ARBA00023163"/>
    </source>
</evidence>
<keyword evidence="6" id="KW-1185">Reference proteome</keyword>
<keyword evidence="3" id="KW-0804">Transcription</keyword>
<reference evidence="5" key="2">
    <citation type="submission" date="2020-09" db="EMBL/GenBank/DDBJ databases">
        <authorList>
            <person name="Sun Q."/>
            <person name="Zhou Y."/>
        </authorList>
    </citation>
    <scope>NUCLEOTIDE SEQUENCE</scope>
    <source>
        <strain evidence="5">CGMCC 1.15178</strain>
    </source>
</reference>
<dbReference type="Gene3D" id="2.60.120.10">
    <property type="entry name" value="Jelly Rolls"/>
    <property type="match status" value="1"/>
</dbReference>
<dbReference type="SUPFAM" id="SSF46689">
    <property type="entry name" value="Homeodomain-like"/>
    <property type="match status" value="1"/>
</dbReference>
<dbReference type="Pfam" id="PF02311">
    <property type="entry name" value="AraC_binding"/>
    <property type="match status" value="1"/>
</dbReference>
<gene>
    <name evidence="5" type="ORF">GCM10010911_25250</name>
</gene>
<dbReference type="AlphaFoldDB" id="A0A917DTY6"/>
<keyword evidence="1" id="KW-0805">Transcription regulation</keyword>
<comment type="caution">
    <text evidence="5">The sequence shown here is derived from an EMBL/GenBank/DDBJ whole genome shotgun (WGS) entry which is preliminary data.</text>
</comment>
<reference evidence="5" key="1">
    <citation type="journal article" date="2014" name="Int. J. Syst. Evol. Microbiol.">
        <title>Complete genome sequence of Corynebacterium casei LMG S-19264T (=DSM 44701T), isolated from a smear-ripened cheese.</title>
        <authorList>
            <consortium name="US DOE Joint Genome Institute (JGI-PGF)"/>
            <person name="Walter F."/>
            <person name="Albersmeier A."/>
            <person name="Kalinowski J."/>
            <person name="Ruckert C."/>
        </authorList>
    </citation>
    <scope>NUCLEOTIDE SEQUENCE</scope>
    <source>
        <strain evidence="5">CGMCC 1.15178</strain>
    </source>
</reference>
<dbReference type="GO" id="GO:0043565">
    <property type="term" value="F:sequence-specific DNA binding"/>
    <property type="evidence" value="ECO:0007669"/>
    <property type="project" value="InterPro"/>
</dbReference>
<dbReference type="PROSITE" id="PS01124">
    <property type="entry name" value="HTH_ARAC_FAMILY_2"/>
    <property type="match status" value="1"/>
</dbReference>
<keyword evidence="2" id="KW-0238">DNA-binding</keyword>
<evidence type="ECO:0000313" key="5">
    <source>
        <dbReference type="EMBL" id="GGD66440.1"/>
    </source>
</evidence>
<dbReference type="InterPro" id="IPR009057">
    <property type="entry name" value="Homeodomain-like_sf"/>
</dbReference>
<dbReference type="Gene3D" id="1.10.10.60">
    <property type="entry name" value="Homeodomain-like"/>
    <property type="match status" value="1"/>
</dbReference>
<dbReference type="EMBL" id="BMHP01000002">
    <property type="protein sequence ID" value="GGD66440.1"/>
    <property type="molecule type" value="Genomic_DNA"/>
</dbReference>
<dbReference type="PROSITE" id="PS00041">
    <property type="entry name" value="HTH_ARAC_FAMILY_1"/>
    <property type="match status" value="1"/>
</dbReference>
<dbReference type="SUPFAM" id="SSF51215">
    <property type="entry name" value="Regulatory protein AraC"/>
    <property type="match status" value="1"/>
</dbReference>
<dbReference type="InterPro" id="IPR018060">
    <property type="entry name" value="HTH_AraC"/>
</dbReference>
<evidence type="ECO:0000259" key="4">
    <source>
        <dbReference type="PROSITE" id="PS01124"/>
    </source>
</evidence>
<dbReference type="GO" id="GO:0003700">
    <property type="term" value="F:DNA-binding transcription factor activity"/>
    <property type="evidence" value="ECO:0007669"/>
    <property type="project" value="InterPro"/>
</dbReference>
<dbReference type="InterPro" id="IPR020449">
    <property type="entry name" value="Tscrpt_reg_AraC-type_HTH"/>
</dbReference>
<evidence type="ECO:0000256" key="1">
    <source>
        <dbReference type="ARBA" id="ARBA00023015"/>
    </source>
</evidence>
<name>A0A917DTY6_9BACL</name>
<dbReference type="InterPro" id="IPR003313">
    <property type="entry name" value="AraC-bd"/>
</dbReference>
<dbReference type="SMART" id="SM00342">
    <property type="entry name" value="HTH_ARAC"/>
    <property type="match status" value="1"/>
</dbReference>
<sequence length="302" mass="35472">MQDILSRNNYMKDEFPFWIKRTVQGSISEHGHEFVELVYVVRGRGLHIFQGSPYELHAGDVFIINPGEIHAYDVEDNEQIEIINCLFMPSFISDTLLSELEITGSMDFFYVHPFLKHDVRFNHRLNLHGQEADSVQTLLDSMIRELASRVSGHTMLIRLQMIELLILLSRYYSLMQQQRVHPSPRQMEREMTARRIYGYLERSYEKKITLQSLSGLFNVSTRQLNRLMREEFNRSVFDVLHEIRMERAKHLLLETDDKVINVATTVGYEDQSFFNRLFLRHVGCSPSQYRTGAGIGETYTQR</sequence>
<dbReference type="PANTHER" id="PTHR43280">
    <property type="entry name" value="ARAC-FAMILY TRANSCRIPTIONAL REGULATOR"/>
    <property type="match status" value="1"/>
</dbReference>
<evidence type="ECO:0000256" key="2">
    <source>
        <dbReference type="ARBA" id="ARBA00023125"/>
    </source>
</evidence>